<dbReference type="GO" id="GO:0005886">
    <property type="term" value="C:plasma membrane"/>
    <property type="evidence" value="ECO:0007669"/>
    <property type="project" value="UniProtKB-SubCell"/>
</dbReference>
<keyword evidence="3 6" id="KW-0812">Transmembrane</keyword>
<gene>
    <name evidence="8" type="ORF">VV02_14715</name>
</gene>
<evidence type="ECO:0000256" key="2">
    <source>
        <dbReference type="ARBA" id="ARBA00007165"/>
    </source>
</evidence>
<dbReference type="STRING" id="571913.VV02_14715"/>
<evidence type="ECO:0000256" key="4">
    <source>
        <dbReference type="ARBA" id="ARBA00022989"/>
    </source>
</evidence>
<dbReference type="KEGG" id="lmoi:VV02_14715"/>
<evidence type="ECO:0000256" key="5">
    <source>
        <dbReference type="ARBA" id="ARBA00023136"/>
    </source>
</evidence>
<dbReference type="CDD" id="cd06662">
    <property type="entry name" value="SURF1"/>
    <property type="match status" value="1"/>
</dbReference>
<organism evidence="8 9">
    <name type="scientific">Luteipulveratus mongoliensis</name>
    <dbReference type="NCBI Taxonomy" id="571913"/>
    <lineage>
        <taxon>Bacteria</taxon>
        <taxon>Bacillati</taxon>
        <taxon>Actinomycetota</taxon>
        <taxon>Actinomycetes</taxon>
        <taxon>Micrococcales</taxon>
        <taxon>Dermacoccaceae</taxon>
        <taxon>Luteipulveratus</taxon>
    </lineage>
</organism>
<accession>A0A0K1JQT4</accession>
<dbReference type="InterPro" id="IPR002994">
    <property type="entry name" value="Surf1/Shy1"/>
</dbReference>
<evidence type="ECO:0000256" key="1">
    <source>
        <dbReference type="ARBA" id="ARBA00004370"/>
    </source>
</evidence>
<feature type="region of interest" description="Disordered" evidence="7">
    <location>
        <begin position="243"/>
        <end position="265"/>
    </location>
</feature>
<keyword evidence="9" id="KW-1185">Reference proteome</keyword>
<proteinExistence type="inferred from homology"/>
<evidence type="ECO:0000313" key="9">
    <source>
        <dbReference type="Proteomes" id="UP000066480"/>
    </source>
</evidence>
<comment type="caution">
    <text evidence="6">Lacks conserved residue(s) required for the propagation of feature annotation.</text>
</comment>
<evidence type="ECO:0000256" key="6">
    <source>
        <dbReference type="RuleBase" id="RU363076"/>
    </source>
</evidence>
<evidence type="ECO:0000256" key="3">
    <source>
        <dbReference type="ARBA" id="ARBA00022692"/>
    </source>
</evidence>
<sequence>MLRVLLTRRWLAWLAVAMIAALACLLLGRWQWHRWESKHAMQTQIGDNYDAPPVALSGILPTTHSPFPPARQWTQVRLEGTYDAAHRLLVRNRPSNGTFGYEVLVPLRLLDGGSVLIDRGWVPNGPNAATPPPLPATPAGQVTVVGWLRPGEAELGRAPIPGQVSSINVADVERQTGTQLYDAYIRMRSERLPTGASPTRPQALEKPDQGSAAGINLSYAIQWWVGMLAIPIFVLFSARREAREQDPEARPARPKKIRIWDEEDA</sequence>
<reference evidence="8 9" key="1">
    <citation type="submission" date="2015-03" db="EMBL/GenBank/DDBJ databases">
        <title>Luteipulveratus halotolerans sp. nov., a novel actinobacterium (Dermacoccaceae) from Sarawak, Malaysia.</title>
        <authorList>
            <person name="Juboi H."/>
            <person name="Basik A."/>
            <person name="Shamsul S.S."/>
            <person name="Arnold P."/>
            <person name="Schmitt E.K."/>
            <person name="Sanglier J.-J."/>
            <person name="Yeo T."/>
        </authorList>
    </citation>
    <scope>NUCLEOTIDE SEQUENCE [LARGE SCALE GENOMIC DNA]</scope>
    <source>
        <strain evidence="8 9">MN07-A0370</strain>
    </source>
</reference>
<keyword evidence="4 6" id="KW-1133">Transmembrane helix</keyword>
<dbReference type="PANTHER" id="PTHR23427">
    <property type="entry name" value="SURFEIT LOCUS PROTEIN"/>
    <property type="match status" value="1"/>
</dbReference>
<keyword evidence="6" id="KW-1003">Cell membrane</keyword>
<dbReference type="AlphaFoldDB" id="A0A0K1JQT4"/>
<protein>
    <recommendedName>
        <fullName evidence="6">SURF1-like protein</fullName>
    </recommendedName>
</protein>
<evidence type="ECO:0000256" key="7">
    <source>
        <dbReference type="SAM" id="MobiDB-lite"/>
    </source>
</evidence>
<evidence type="ECO:0000313" key="8">
    <source>
        <dbReference type="EMBL" id="AKU18948.1"/>
    </source>
</evidence>
<dbReference type="EMBL" id="CP011112">
    <property type="protein sequence ID" value="AKU18948.1"/>
    <property type="molecule type" value="Genomic_DNA"/>
</dbReference>
<dbReference type="PANTHER" id="PTHR23427:SF2">
    <property type="entry name" value="SURFEIT LOCUS PROTEIN 1"/>
    <property type="match status" value="1"/>
</dbReference>
<dbReference type="RefSeq" id="WP_169787694.1">
    <property type="nucleotide sequence ID" value="NZ_CP011112.1"/>
</dbReference>
<dbReference type="PROSITE" id="PS50895">
    <property type="entry name" value="SURF1"/>
    <property type="match status" value="1"/>
</dbReference>
<dbReference type="Proteomes" id="UP000066480">
    <property type="component" value="Chromosome"/>
</dbReference>
<comment type="similarity">
    <text evidence="2 6">Belongs to the SURF1 family.</text>
</comment>
<name>A0A0K1JQT4_9MICO</name>
<dbReference type="Pfam" id="PF02104">
    <property type="entry name" value="SURF1"/>
    <property type="match status" value="1"/>
</dbReference>
<dbReference type="InterPro" id="IPR045214">
    <property type="entry name" value="Surf1/Surf4"/>
</dbReference>
<dbReference type="PROSITE" id="PS51257">
    <property type="entry name" value="PROKAR_LIPOPROTEIN"/>
    <property type="match status" value="1"/>
</dbReference>
<comment type="subcellular location">
    <subcellularLocation>
        <location evidence="6">Cell membrane</location>
        <topology evidence="6">Multi-pass membrane protein</topology>
    </subcellularLocation>
    <subcellularLocation>
        <location evidence="1">Membrane</location>
    </subcellularLocation>
</comment>
<feature type="region of interest" description="Disordered" evidence="7">
    <location>
        <begin position="191"/>
        <end position="210"/>
    </location>
</feature>
<keyword evidence="5 6" id="KW-0472">Membrane</keyword>
<feature type="transmembrane region" description="Helical" evidence="6">
    <location>
        <begin position="12"/>
        <end position="32"/>
    </location>
</feature>